<accession>A0A4S4N3Q1</accession>
<dbReference type="OrthoDB" id="2942533at2759"/>
<sequence length="563" mass="63310">MPELQLPPSPVRPEIVQPAFSPFVRTFEVDPENLRPGAIEDLEAVEAIWSLRRPDRPNLLTVNDTKRQQTLSSQHVDILEFLKTTTHAVRSVRNYLLSLPDDSITPMQPAFRAQALSSAPLTKRNVSQPNSSTDPLSRIRRSALEVLIVLRALEEHSRLPLSDEAYDAQSDHGEHASVNGSHSGSGSGSGGQSYSSRGPSPDFLDADMDTSFSFVQVGGGSRSVPVWEDETFDLNVASDQEIKERWDERLVLGGGWLYRQDVTREDLEKEREVVKRYLDAVDEVLFSGPKEGVRGWEREKLRYEKERRRGRRHTSDSEQTGSPERSRSKRRVTSSGILDNMRDMVLTEEPEEAENPSETESVEDDHLPDWAKRSLYENNPLGRLYALLFASLPSAVQPLLPPKPVDRATLFQALASGQILCAAYNTSVRRSRKPWGFVSKDAIHDIAALESMAEDPRDKGKGSWTFRRTDNLRLWAAALKLRYMIPIVLTNPSKNGRIASSPSTPTMMSSLSQEVFPSSQPIMSIIFDAPVVARQEPGWEEMLESAVMEWVKAVVNERRVDRI</sequence>
<dbReference type="PANTHER" id="PTHR38702">
    <property type="entry name" value="CALPONIN-HOMOLOGY (CH) DOMAIN-CONTAINING PROTEIN"/>
    <property type="match status" value="1"/>
</dbReference>
<comment type="caution">
    <text evidence="2">The sequence shown here is derived from an EMBL/GenBank/DDBJ whole genome shotgun (WGS) entry which is preliminary data.</text>
</comment>
<reference evidence="2 3" key="1">
    <citation type="submission" date="2019-02" db="EMBL/GenBank/DDBJ databases">
        <title>Genome sequencing of the rare red list fungi Antrodiella citrinella (Flaviporus citrinellus).</title>
        <authorList>
            <person name="Buettner E."/>
            <person name="Kellner H."/>
        </authorList>
    </citation>
    <scope>NUCLEOTIDE SEQUENCE [LARGE SCALE GENOMIC DNA]</scope>
    <source>
        <strain evidence="2 3">DSM 108506</strain>
    </source>
</reference>
<dbReference type="Proteomes" id="UP000308730">
    <property type="component" value="Unassembled WGS sequence"/>
</dbReference>
<protein>
    <submittedName>
        <fullName evidence="2">Uncharacterized protein</fullName>
    </submittedName>
</protein>
<proteinExistence type="predicted"/>
<name>A0A4S4N3Q1_9APHY</name>
<organism evidence="2 3">
    <name type="scientific">Antrodiella citrinella</name>
    <dbReference type="NCBI Taxonomy" id="2447956"/>
    <lineage>
        <taxon>Eukaryota</taxon>
        <taxon>Fungi</taxon>
        <taxon>Dikarya</taxon>
        <taxon>Basidiomycota</taxon>
        <taxon>Agaricomycotina</taxon>
        <taxon>Agaricomycetes</taxon>
        <taxon>Polyporales</taxon>
        <taxon>Steccherinaceae</taxon>
        <taxon>Antrodiella</taxon>
    </lineage>
</organism>
<dbReference type="AlphaFoldDB" id="A0A4S4N3Q1"/>
<evidence type="ECO:0000313" key="3">
    <source>
        <dbReference type="Proteomes" id="UP000308730"/>
    </source>
</evidence>
<dbReference type="PANTHER" id="PTHR38702:SF1">
    <property type="entry name" value="CALPONIN-HOMOLOGY (CH) DOMAIN-CONTAINING PROTEIN"/>
    <property type="match status" value="1"/>
</dbReference>
<keyword evidence="3" id="KW-1185">Reference proteome</keyword>
<feature type="region of interest" description="Disordered" evidence="1">
    <location>
        <begin position="305"/>
        <end position="365"/>
    </location>
</feature>
<evidence type="ECO:0000313" key="2">
    <source>
        <dbReference type="EMBL" id="THH32707.1"/>
    </source>
</evidence>
<evidence type="ECO:0000256" key="1">
    <source>
        <dbReference type="SAM" id="MobiDB-lite"/>
    </source>
</evidence>
<feature type="region of interest" description="Disordered" evidence="1">
    <location>
        <begin position="165"/>
        <end position="202"/>
    </location>
</feature>
<feature type="compositionally biased region" description="Acidic residues" evidence="1">
    <location>
        <begin position="346"/>
        <end position="363"/>
    </location>
</feature>
<dbReference type="EMBL" id="SGPM01000016">
    <property type="protein sequence ID" value="THH32707.1"/>
    <property type="molecule type" value="Genomic_DNA"/>
</dbReference>
<gene>
    <name evidence="2" type="ORF">EUX98_g1434</name>
</gene>